<evidence type="ECO:0000313" key="2">
    <source>
        <dbReference type="EMBL" id="KAK5114711.1"/>
    </source>
</evidence>
<feature type="compositionally biased region" description="Polar residues" evidence="1">
    <location>
        <begin position="228"/>
        <end position="250"/>
    </location>
</feature>
<dbReference type="Proteomes" id="UP001310890">
    <property type="component" value="Unassembled WGS sequence"/>
</dbReference>
<evidence type="ECO:0000256" key="1">
    <source>
        <dbReference type="SAM" id="MobiDB-lite"/>
    </source>
</evidence>
<accession>A0AAN7YQB0</accession>
<feature type="region of interest" description="Disordered" evidence="1">
    <location>
        <begin position="85"/>
        <end position="109"/>
    </location>
</feature>
<dbReference type="AlphaFoldDB" id="A0AAN7YQB0"/>
<feature type="region of interest" description="Disordered" evidence="1">
    <location>
        <begin position="198"/>
        <end position="269"/>
    </location>
</feature>
<organism evidence="2 3">
    <name type="scientific">Meristemomyces frigidus</name>
    <dbReference type="NCBI Taxonomy" id="1508187"/>
    <lineage>
        <taxon>Eukaryota</taxon>
        <taxon>Fungi</taxon>
        <taxon>Dikarya</taxon>
        <taxon>Ascomycota</taxon>
        <taxon>Pezizomycotina</taxon>
        <taxon>Dothideomycetes</taxon>
        <taxon>Dothideomycetidae</taxon>
        <taxon>Mycosphaerellales</taxon>
        <taxon>Teratosphaeriaceae</taxon>
        <taxon>Meristemomyces</taxon>
    </lineage>
</organism>
<feature type="compositionally biased region" description="Basic and acidic residues" evidence="1">
    <location>
        <begin position="133"/>
        <end position="142"/>
    </location>
</feature>
<dbReference type="EMBL" id="JAVRRL010000016">
    <property type="protein sequence ID" value="KAK5114711.1"/>
    <property type="molecule type" value="Genomic_DNA"/>
</dbReference>
<feature type="compositionally biased region" description="Basic residues" evidence="1">
    <location>
        <begin position="166"/>
        <end position="178"/>
    </location>
</feature>
<reference evidence="2" key="1">
    <citation type="submission" date="2023-08" db="EMBL/GenBank/DDBJ databases">
        <title>Black Yeasts Isolated from many extreme environments.</title>
        <authorList>
            <person name="Coleine C."/>
            <person name="Stajich J.E."/>
            <person name="Selbmann L."/>
        </authorList>
    </citation>
    <scope>NUCLEOTIDE SEQUENCE</scope>
    <source>
        <strain evidence="2">CCFEE 5401</strain>
    </source>
</reference>
<protein>
    <submittedName>
        <fullName evidence="2">Uncharacterized protein</fullName>
    </submittedName>
</protein>
<gene>
    <name evidence="2" type="ORF">LTR62_002285</name>
</gene>
<feature type="compositionally biased region" description="Polar residues" evidence="1">
    <location>
        <begin position="258"/>
        <end position="269"/>
    </location>
</feature>
<proteinExistence type="predicted"/>
<sequence>MPSVPPEQEVTAEVKTTAIIGENEPIVHCGGSPTAELKAMSVGMELKVEKMCFYLETSGKPYATGKAQRLRECCDEAAKLVWSLDKGPRSKKRKRPEEQVESPPTGPDYVAITVATMARIGGEDASGSPVSDIHSESEKADSVVETVVDESVNDTDDPSDDDGQPVKKKQRSQHKHMNAKQQAAALAALEAKIQEISKAPEIKQTPGPIPRLIWLPPSPPKDDDAGRSQVQTQEMITAKYSSEVQSSAARESPRPSTDEPNTAATISMDSTPLQAQDVYIVSRLALSAQYLSHTMGSESAVVQDIQAFGIEFCGEKCWNERTEHYAASEWEESNEEMLAWAKATLIGLVAIVDEFDAEAANEIDRLASVI</sequence>
<feature type="compositionally biased region" description="Acidic residues" evidence="1">
    <location>
        <begin position="147"/>
        <end position="163"/>
    </location>
</feature>
<name>A0AAN7YQB0_9PEZI</name>
<evidence type="ECO:0000313" key="3">
    <source>
        <dbReference type="Proteomes" id="UP001310890"/>
    </source>
</evidence>
<comment type="caution">
    <text evidence="2">The sequence shown here is derived from an EMBL/GenBank/DDBJ whole genome shotgun (WGS) entry which is preliminary data.</text>
</comment>
<feature type="region of interest" description="Disordered" evidence="1">
    <location>
        <begin position="122"/>
        <end position="183"/>
    </location>
</feature>